<evidence type="ECO:0000256" key="4">
    <source>
        <dbReference type="ARBA" id="ARBA00022833"/>
    </source>
</evidence>
<evidence type="ECO:0000256" key="1">
    <source>
        <dbReference type="ARBA" id="ARBA00022670"/>
    </source>
</evidence>
<keyword evidence="3 6" id="KW-0378">Hydrolase</keyword>
<evidence type="ECO:0000256" key="6">
    <source>
        <dbReference type="RuleBase" id="RU003983"/>
    </source>
</evidence>
<evidence type="ECO:0000256" key="5">
    <source>
        <dbReference type="ARBA" id="ARBA00023049"/>
    </source>
</evidence>
<keyword evidence="10" id="KW-1185">Reference proteome</keyword>
<dbReference type="PANTHER" id="PTHR34978">
    <property type="entry name" value="POSSIBLE SENSOR-TRANSDUCER PROTEIN BLAR"/>
    <property type="match status" value="1"/>
</dbReference>
<feature type="domain" description="Peptidase M48" evidence="8">
    <location>
        <begin position="130"/>
        <end position="181"/>
    </location>
</feature>
<keyword evidence="7" id="KW-0472">Membrane</keyword>
<keyword evidence="2" id="KW-0479">Metal-binding</keyword>
<keyword evidence="1 6" id="KW-0645">Protease</keyword>
<gene>
    <name evidence="9" type="ORF">VV02_25475</name>
</gene>
<dbReference type="InterPro" id="IPR001915">
    <property type="entry name" value="Peptidase_M48"/>
</dbReference>
<dbReference type="Proteomes" id="UP000066480">
    <property type="component" value="Chromosome"/>
</dbReference>
<evidence type="ECO:0000256" key="3">
    <source>
        <dbReference type="ARBA" id="ARBA00022801"/>
    </source>
</evidence>
<feature type="transmembrane region" description="Helical" evidence="7">
    <location>
        <begin position="38"/>
        <end position="58"/>
    </location>
</feature>
<comment type="similarity">
    <text evidence="6">Belongs to the peptidase M48 family.</text>
</comment>
<dbReference type="PATRIC" id="fig|571913.6.peg.5161"/>
<dbReference type="EMBL" id="CP011112">
    <property type="protein sequence ID" value="AKU18416.1"/>
    <property type="molecule type" value="Genomic_DNA"/>
</dbReference>
<keyword evidence="4 6" id="KW-0862">Zinc</keyword>
<dbReference type="GO" id="GO:0046872">
    <property type="term" value="F:metal ion binding"/>
    <property type="evidence" value="ECO:0007669"/>
    <property type="project" value="UniProtKB-KW"/>
</dbReference>
<keyword evidence="5 6" id="KW-0482">Metalloprotease</keyword>
<dbReference type="PANTHER" id="PTHR34978:SF3">
    <property type="entry name" value="SLR0241 PROTEIN"/>
    <property type="match status" value="1"/>
</dbReference>
<reference evidence="9 10" key="1">
    <citation type="submission" date="2015-03" db="EMBL/GenBank/DDBJ databases">
        <title>Luteipulveratus halotolerans sp. nov., a novel actinobacterium (Dermacoccaceae) from Sarawak, Malaysia.</title>
        <authorList>
            <person name="Juboi H."/>
            <person name="Basik A."/>
            <person name="Shamsul S.S."/>
            <person name="Arnold P."/>
            <person name="Schmitt E.K."/>
            <person name="Sanglier J.-J."/>
            <person name="Yeo T."/>
        </authorList>
    </citation>
    <scope>NUCLEOTIDE SEQUENCE [LARGE SCALE GENOMIC DNA]</scope>
    <source>
        <strain evidence="9 10">MN07-A0370</strain>
    </source>
</reference>
<dbReference type="CDD" id="cd07326">
    <property type="entry name" value="M56_BlaR1_MecR1_like"/>
    <property type="match status" value="1"/>
</dbReference>
<evidence type="ECO:0000259" key="8">
    <source>
        <dbReference type="Pfam" id="PF01435"/>
    </source>
</evidence>
<feature type="transmembrane region" description="Helical" evidence="7">
    <location>
        <begin position="263"/>
        <end position="288"/>
    </location>
</feature>
<dbReference type="Gene3D" id="3.30.2010.10">
    <property type="entry name" value="Metalloproteases ('zincins'), catalytic domain"/>
    <property type="match status" value="1"/>
</dbReference>
<comment type="cofactor">
    <cofactor evidence="6">
        <name>Zn(2+)</name>
        <dbReference type="ChEBI" id="CHEBI:29105"/>
    </cofactor>
    <text evidence="6">Binds 1 zinc ion per subunit.</text>
</comment>
<sequence length="290" mass="30685">MLVIAVVLVAITLAWPVPRLLPRLTFLRHVPGPALLLWQAVSLAALIAGLAAAPLAMLDAARTGDDVPTPTDHVGTLVIGLSVTGVLVVRLLLQAHHTGTALRHARREHRDLVDLLGEGVAGRARDVRVLPHPTPTAYCVPGRRARVVLTDSTLSSLPQLELDAVLAHERAHLRFRHDLVLEFFTVMHSAVPPWLRSPGGLTEVSLLIEVLADHVALRTATAKSLGGALVTLAGGAHPSATMGAGGLALVRLRLLGDRRRRPLLTALTLTAAVLVLALPLTLIALVIAGH</sequence>
<evidence type="ECO:0000256" key="2">
    <source>
        <dbReference type="ARBA" id="ARBA00022723"/>
    </source>
</evidence>
<dbReference type="InterPro" id="IPR052173">
    <property type="entry name" value="Beta-lactam_resp_regulator"/>
</dbReference>
<dbReference type="AlphaFoldDB" id="A0A0K1JNX4"/>
<protein>
    <recommendedName>
        <fullName evidence="8">Peptidase M48 domain-containing protein</fullName>
    </recommendedName>
</protein>
<evidence type="ECO:0000256" key="7">
    <source>
        <dbReference type="SAM" id="Phobius"/>
    </source>
</evidence>
<organism evidence="9 10">
    <name type="scientific">Luteipulveratus mongoliensis</name>
    <dbReference type="NCBI Taxonomy" id="571913"/>
    <lineage>
        <taxon>Bacteria</taxon>
        <taxon>Bacillati</taxon>
        <taxon>Actinomycetota</taxon>
        <taxon>Actinomycetes</taxon>
        <taxon>Micrococcales</taxon>
        <taxon>Dermacoccaceae</taxon>
        <taxon>Luteipulveratus</taxon>
    </lineage>
</organism>
<accession>A0A0K1JNX4</accession>
<dbReference type="STRING" id="571913.VV02_25475"/>
<evidence type="ECO:0000313" key="10">
    <source>
        <dbReference type="Proteomes" id="UP000066480"/>
    </source>
</evidence>
<dbReference type="Pfam" id="PF01435">
    <property type="entry name" value="Peptidase_M48"/>
    <property type="match status" value="1"/>
</dbReference>
<keyword evidence="7" id="KW-1133">Transmembrane helix</keyword>
<dbReference type="GO" id="GO:0006508">
    <property type="term" value="P:proteolysis"/>
    <property type="evidence" value="ECO:0007669"/>
    <property type="project" value="UniProtKB-KW"/>
</dbReference>
<dbReference type="KEGG" id="lmoi:VV02_25475"/>
<name>A0A0K1JNX4_9MICO</name>
<evidence type="ECO:0000313" key="9">
    <source>
        <dbReference type="EMBL" id="AKU18416.1"/>
    </source>
</evidence>
<dbReference type="OrthoDB" id="9785340at2"/>
<proteinExistence type="inferred from homology"/>
<keyword evidence="7" id="KW-0812">Transmembrane</keyword>
<dbReference type="GO" id="GO:0004222">
    <property type="term" value="F:metalloendopeptidase activity"/>
    <property type="evidence" value="ECO:0007669"/>
    <property type="project" value="InterPro"/>
</dbReference>
<dbReference type="RefSeq" id="WP_052596215.1">
    <property type="nucleotide sequence ID" value="NZ_CP011112.1"/>
</dbReference>